<evidence type="ECO:0000313" key="2">
    <source>
        <dbReference type="EMBL" id="KAF9943673.1"/>
    </source>
</evidence>
<accession>A0A9P6IPD8</accession>
<feature type="compositionally biased region" description="Low complexity" evidence="1">
    <location>
        <begin position="57"/>
        <end position="85"/>
    </location>
</feature>
<dbReference type="EMBL" id="JAAAHY010002990">
    <property type="protein sequence ID" value="KAF9943673.1"/>
    <property type="molecule type" value="Genomic_DNA"/>
</dbReference>
<feature type="region of interest" description="Disordered" evidence="1">
    <location>
        <begin position="1"/>
        <end position="192"/>
    </location>
</feature>
<feature type="compositionally biased region" description="Polar residues" evidence="1">
    <location>
        <begin position="158"/>
        <end position="192"/>
    </location>
</feature>
<dbReference type="OrthoDB" id="2449404at2759"/>
<protein>
    <submittedName>
        <fullName evidence="2">Uncharacterized protein</fullName>
    </submittedName>
</protein>
<comment type="caution">
    <text evidence="2">The sequence shown here is derived from an EMBL/GenBank/DDBJ whole genome shotgun (WGS) entry which is preliminary data.</text>
</comment>
<feature type="compositionally biased region" description="Basic and acidic residues" evidence="1">
    <location>
        <begin position="97"/>
        <end position="106"/>
    </location>
</feature>
<sequence>MSHLAGLARTNTTDRKNEPSCSSAAANPTTATPASTPGNAPSLSALASGAQARPRQSLAGLGRLGANGSSSSSSSSRSDNGVSAGAHSPSLSGLASARKDGHDRPSLQDLAKGSSSGLAGSRAGSRIERVSSRPSLSSLARSQNTQESTPNAEAAPPTTRTSLSQLASISAGANGSTSSLGQLASNQNMSPRRSLASLVNATPNKAPALSSTSLLSKNTAPTATTLEEASIGSTLAASPTLSSLASSSLQRRAPLDSLVSRRQPANDNGFHRSKEQEPTTAYTPASSSVTASNIEPEPLLSSSTATTRFQLHMHEADAAIASNSTWEMDAAPAYSSLIAPPSHFAVSIFERLDPVPSPIALTTASILEAGTGLSAAAKSCSSTGAVTPARIFRFDVPSPDDVVFKAQGQRPAVSSLLSRDNLGT</sequence>
<feature type="compositionally biased region" description="Polar residues" evidence="1">
    <location>
        <begin position="278"/>
        <end position="293"/>
    </location>
</feature>
<evidence type="ECO:0000313" key="3">
    <source>
        <dbReference type="Proteomes" id="UP000738359"/>
    </source>
</evidence>
<name>A0A9P6IPD8_MORAP</name>
<feature type="compositionally biased region" description="Low complexity" evidence="1">
    <location>
        <begin position="113"/>
        <end position="124"/>
    </location>
</feature>
<evidence type="ECO:0000256" key="1">
    <source>
        <dbReference type="SAM" id="MobiDB-lite"/>
    </source>
</evidence>
<gene>
    <name evidence="2" type="ORF">BGZ70_005594</name>
</gene>
<reference evidence="2" key="1">
    <citation type="journal article" date="2020" name="Fungal Divers.">
        <title>Resolving the Mortierellaceae phylogeny through synthesis of multi-gene phylogenetics and phylogenomics.</title>
        <authorList>
            <person name="Vandepol N."/>
            <person name="Liber J."/>
            <person name="Desiro A."/>
            <person name="Na H."/>
            <person name="Kennedy M."/>
            <person name="Barry K."/>
            <person name="Grigoriev I.V."/>
            <person name="Miller A.N."/>
            <person name="O'Donnell K."/>
            <person name="Stajich J.E."/>
            <person name="Bonito G."/>
        </authorList>
    </citation>
    <scope>NUCLEOTIDE SEQUENCE</scope>
    <source>
        <strain evidence="2">CK1249</strain>
    </source>
</reference>
<feature type="region of interest" description="Disordered" evidence="1">
    <location>
        <begin position="245"/>
        <end position="297"/>
    </location>
</feature>
<feature type="non-terminal residue" evidence="2">
    <location>
        <position position="424"/>
    </location>
</feature>
<proteinExistence type="predicted"/>
<dbReference type="AlphaFoldDB" id="A0A9P6IPD8"/>
<feature type="compositionally biased region" description="Low complexity" evidence="1">
    <location>
        <begin position="132"/>
        <end position="142"/>
    </location>
</feature>
<dbReference type="Proteomes" id="UP000738359">
    <property type="component" value="Unassembled WGS sequence"/>
</dbReference>
<keyword evidence="3" id="KW-1185">Reference proteome</keyword>
<organism evidence="2 3">
    <name type="scientific">Mortierella alpina</name>
    <name type="common">Oleaginous fungus</name>
    <name type="synonym">Mortierella renispora</name>
    <dbReference type="NCBI Taxonomy" id="64518"/>
    <lineage>
        <taxon>Eukaryota</taxon>
        <taxon>Fungi</taxon>
        <taxon>Fungi incertae sedis</taxon>
        <taxon>Mucoromycota</taxon>
        <taxon>Mortierellomycotina</taxon>
        <taxon>Mortierellomycetes</taxon>
        <taxon>Mortierellales</taxon>
        <taxon>Mortierellaceae</taxon>
        <taxon>Mortierella</taxon>
    </lineage>
</organism>
<feature type="compositionally biased region" description="Low complexity" evidence="1">
    <location>
        <begin position="22"/>
        <end position="42"/>
    </location>
</feature>